<reference evidence="2" key="1">
    <citation type="journal article" date="2023" name="Genome Biol. Evol.">
        <title>Long-read-based Genome Assembly of Drosophila gunungcola Reveals Fewer Chemosensory Genes in Flower-breeding Species.</title>
        <authorList>
            <person name="Negi A."/>
            <person name="Liao B.Y."/>
            <person name="Yeh S.D."/>
        </authorList>
    </citation>
    <scope>NUCLEOTIDE SEQUENCE</scope>
    <source>
        <strain evidence="2">Sukarami</strain>
    </source>
</reference>
<proteinExistence type="predicted"/>
<organism evidence="2 3">
    <name type="scientific">Drosophila gunungcola</name>
    <name type="common">fruit fly</name>
    <dbReference type="NCBI Taxonomy" id="103775"/>
    <lineage>
        <taxon>Eukaryota</taxon>
        <taxon>Metazoa</taxon>
        <taxon>Ecdysozoa</taxon>
        <taxon>Arthropoda</taxon>
        <taxon>Hexapoda</taxon>
        <taxon>Insecta</taxon>
        <taxon>Pterygota</taxon>
        <taxon>Neoptera</taxon>
        <taxon>Endopterygota</taxon>
        <taxon>Diptera</taxon>
        <taxon>Brachycera</taxon>
        <taxon>Muscomorpha</taxon>
        <taxon>Ephydroidea</taxon>
        <taxon>Drosophilidae</taxon>
        <taxon>Drosophila</taxon>
        <taxon>Sophophora</taxon>
    </lineage>
</organism>
<dbReference type="EMBL" id="JAMKOV010000001">
    <property type="protein sequence ID" value="KAI8046817.1"/>
    <property type="molecule type" value="Genomic_DNA"/>
</dbReference>
<evidence type="ECO:0000313" key="2">
    <source>
        <dbReference type="EMBL" id="KAI8046817.1"/>
    </source>
</evidence>
<evidence type="ECO:0008006" key="4">
    <source>
        <dbReference type="Google" id="ProtNLM"/>
    </source>
</evidence>
<accession>A0A9Q0BW22</accession>
<comment type="caution">
    <text evidence="2">The sequence shown here is derived from an EMBL/GenBank/DDBJ whole genome shotgun (WGS) entry which is preliminary data.</text>
</comment>
<gene>
    <name evidence="2" type="ORF">M5D96_003030</name>
</gene>
<dbReference type="Proteomes" id="UP001059596">
    <property type="component" value="Chromosome 3R"/>
</dbReference>
<sequence length="57" mass="6173">MNFVSFFFFVGLILIINMAQSEALVIDLVQTVADKVKDIADSGLGTVKNATKCIIPI</sequence>
<keyword evidence="1" id="KW-0732">Signal</keyword>
<protein>
    <recommendedName>
        <fullName evidence="4">Andropin</fullName>
    </recommendedName>
</protein>
<dbReference type="AlphaFoldDB" id="A0A9Q0BW22"/>
<name>A0A9Q0BW22_9MUSC</name>
<keyword evidence="3" id="KW-1185">Reference proteome</keyword>
<feature type="chain" id="PRO_5040257798" description="Andropin" evidence="1">
    <location>
        <begin position="24"/>
        <end position="57"/>
    </location>
</feature>
<evidence type="ECO:0000256" key="1">
    <source>
        <dbReference type="SAM" id="SignalP"/>
    </source>
</evidence>
<evidence type="ECO:0000313" key="3">
    <source>
        <dbReference type="Proteomes" id="UP001059596"/>
    </source>
</evidence>
<feature type="signal peptide" evidence="1">
    <location>
        <begin position="1"/>
        <end position="23"/>
    </location>
</feature>